<feature type="domain" description="VWFA" evidence="5">
    <location>
        <begin position="709"/>
        <end position="922"/>
    </location>
</feature>
<dbReference type="EMBL" id="CP065937">
    <property type="protein sequence ID" value="QQA60166.1"/>
    <property type="molecule type" value="Genomic_DNA"/>
</dbReference>
<dbReference type="SUPFAM" id="SSF53300">
    <property type="entry name" value="vWA-like"/>
    <property type="match status" value="1"/>
</dbReference>
<name>A0A7T4C2D7_AERCA</name>
<comment type="subcellular location">
    <subcellularLocation>
        <location evidence="1">Secreted</location>
    </subcellularLocation>
</comment>
<accession>A0A7T4C2D7</accession>
<dbReference type="SUPFAM" id="SSF51120">
    <property type="entry name" value="beta-Roll"/>
    <property type="match status" value="2"/>
</dbReference>
<dbReference type="NCBIfam" id="TIGR01965">
    <property type="entry name" value="VCBS_repeat"/>
    <property type="match status" value="2"/>
</dbReference>
<feature type="region of interest" description="Disordered" evidence="4">
    <location>
        <begin position="828"/>
        <end position="854"/>
    </location>
</feature>
<dbReference type="InterPro" id="IPR036465">
    <property type="entry name" value="vWFA_dom_sf"/>
</dbReference>
<evidence type="ECO:0000313" key="6">
    <source>
        <dbReference type="EMBL" id="QQA60166.1"/>
    </source>
</evidence>
<organism evidence="6">
    <name type="scientific">Aeromonas caviae</name>
    <name type="common">Aeromonas punctata</name>
    <dbReference type="NCBI Taxonomy" id="648"/>
    <lineage>
        <taxon>Bacteria</taxon>
        <taxon>Pseudomonadati</taxon>
        <taxon>Pseudomonadota</taxon>
        <taxon>Gammaproteobacteria</taxon>
        <taxon>Aeromonadales</taxon>
        <taxon>Aeromonadaceae</taxon>
        <taxon>Aeromonas</taxon>
    </lineage>
</organism>
<dbReference type="PANTHER" id="PTHR38340:SF1">
    <property type="entry name" value="S-LAYER PROTEIN"/>
    <property type="match status" value="1"/>
</dbReference>
<dbReference type="InterPro" id="IPR050557">
    <property type="entry name" value="RTX_toxin/Mannuronan_C5-epim"/>
</dbReference>
<dbReference type="InterPro" id="IPR018511">
    <property type="entry name" value="Hemolysin-typ_Ca-bd_CS"/>
</dbReference>
<dbReference type="Pfam" id="PF13519">
    <property type="entry name" value="VWA_2"/>
    <property type="match status" value="1"/>
</dbReference>
<dbReference type="PANTHER" id="PTHR38340">
    <property type="entry name" value="S-LAYER PROTEIN"/>
    <property type="match status" value="1"/>
</dbReference>
<dbReference type="NCBIfam" id="TIGR03661">
    <property type="entry name" value="T1SS_VCA0849"/>
    <property type="match status" value="1"/>
</dbReference>
<reference evidence="6" key="1">
    <citation type="submission" date="2020-12" db="EMBL/GenBank/DDBJ databases">
        <title>GES Beta-lactamases isolated from hospital effluents in Brazil.</title>
        <authorList>
            <person name="Conte D."/>
            <person name="Mesa D."/>
            <person name="Palmeiro J.K."/>
            <person name="Dalla-Costa L.M."/>
        </authorList>
    </citation>
    <scope>NUCLEOTIDE SEQUENCE [LARGE SCALE GENOMIC DNA]</scope>
    <source>
        <strain evidence="6">Aero21</strain>
    </source>
</reference>
<dbReference type="InterPro" id="IPR002035">
    <property type="entry name" value="VWF_A"/>
</dbReference>
<feature type="region of interest" description="Disordered" evidence="4">
    <location>
        <begin position="308"/>
        <end position="327"/>
    </location>
</feature>
<feature type="compositionally biased region" description="Gly residues" evidence="4">
    <location>
        <begin position="841"/>
        <end position="850"/>
    </location>
</feature>
<evidence type="ECO:0000256" key="4">
    <source>
        <dbReference type="SAM" id="MobiDB-lite"/>
    </source>
</evidence>
<dbReference type="SMART" id="SM00327">
    <property type="entry name" value="VWA"/>
    <property type="match status" value="1"/>
</dbReference>
<evidence type="ECO:0000259" key="5">
    <source>
        <dbReference type="PROSITE" id="PS50234"/>
    </source>
</evidence>
<proteinExistence type="predicted"/>
<dbReference type="PROSITE" id="PS00330">
    <property type="entry name" value="HEMOLYSIN_CALCIUM"/>
    <property type="match status" value="5"/>
</dbReference>
<dbReference type="Pfam" id="PF00353">
    <property type="entry name" value="HemolysinCabind"/>
    <property type="match status" value="2"/>
</dbReference>
<keyword evidence="3" id="KW-0106">Calcium</keyword>
<evidence type="ECO:0000256" key="2">
    <source>
        <dbReference type="ARBA" id="ARBA00022525"/>
    </source>
</evidence>
<dbReference type="InterPro" id="IPR010221">
    <property type="entry name" value="VCBS_dom"/>
</dbReference>
<dbReference type="Pfam" id="PF17963">
    <property type="entry name" value="Big_9"/>
    <property type="match status" value="2"/>
</dbReference>
<dbReference type="CDD" id="cd00198">
    <property type="entry name" value="vWFA"/>
    <property type="match status" value="1"/>
</dbReference>
<dbReference type="Gene3D" id="2.150.10.10">
    <property type="entry name" value="Serralysin-like metalloprotease, C-terminal"/>
    <property type="match status" value="2"/>
</dbReference>
<dbReference type="InterPro" id="IPR001343">
    <property type="entry name" value="Hemolysn_Ca-bd"/>
</dbReference>
<dbReference type="GO" id="GO:0005509">
    <property type="term" value="F:calcium ion binding"/>
    <property type="evidence" value="ECO:0007669"/>
    <property type="project" value="InterPro"/>
</dbReference>
<keyword evidence="2" id="KW-0964">Secreted</keyword>
<protein>
    <submittedName>
        <fullName evidence="6">Type I secretion C-terminal target domain-containing protein</fullName>
    </submittedName>
</protein>
<dbReference type="InterPro" id="IPR019960">
    <property type="entry name" value="T1SS_VCA0849"/>
</dbReference>
<gene>
    <name evidence="6" type="ORF">JC965_18570</name>
</gene>
<sequence length="1394" mass="139987">MLLSDRHAWEYAPSPLGNQLLVTGVSYNPVTGVGSVTYSYTLNDNETHNKPANDGALTESFNVVLTDLDGDTTSAGLDVVVLDDVPTAVSDVNLTAASENNLVLNGNVITNDVQGADGAAVTAGTLSGTYGSLVLNANGTYTYTLNPNDGDFKALTGGGVGSEVFTYTLTDADGDVSTAVSDVNLTAASENNLVLNGNVITNDVQGADGAAVTAGTLSGTYGSLVLNANGTYTYTLNPNDGDFKALTGGGVGSEVFTYTLTDADGDVSTATLTLTIKNDDDGVTITNLTPKGEGGDAKVYEDDLLATRGENESAGSDSSKESTTVTGDFTISAPDGVKTLSVGGINIVVNGVVAGFPLSGVTTPLGNTLTITGYNPATGLVSYSYTLNDNEVHLTANGNNSLFEDFAVSLVDSDGDSASNTLSVQIVDDVPTANDDADSATEGVFTPVTGNVITGAGTIGGTAGAGVDVMGADGAAISQVVSSNGNSDSNPAGGFTVTGLYGTLTMGLDGEYSYTLTAASVPVGASEVFTYTLKDGDGDTDPATLTINIAQDTRVPVLTIGNATVDEEGLPEGTAASGNSEIFNGSFTINTQGENLTTLTIGGQAYNLTSGGSQTLINNTEGMLTVTGVSGPTAGVYTVNYTYTLKDNVLTHNVQGNSDTANGPSFVVSATDASGDSGTGNLQVVISDDAPIANAVTNAGQATQVQNTNLMLILDISGSMGDPSGYQGMTRMQVMQKSALELLDKYSAYGSVMVNIVTFSTSAANPTGVWVSVDVAKAIILGLTPTNSTNYDDALNEAIKAFGDTGKLANAQNVSYFMSDGLPNANSLSGTPATVPDGNNSLGGGNGIDGDGTTLSGETKDWADFLTANNINSYALGMGSGATQSALDPIAYNGVSGASPANTTAVVVTDFSQLTATLLSTVVAPPLAGQLINGVAASAGADGGWLNAITVGGVTYTYNQKTDSAGVSGGTSAGTFNTTTNEWTITLAGGILKVDMDNGAYTYTPPSSIPVGGINQVVGYSVIDNDGDTASSTLSIVINPAVGPTVVRDDFIITNQDPATIPDWALLANDTGPLAATQMITGVSGAVGGTVTDNAGSVTFDDTSGNATPNSYEGSFNYTNSTTTDTAKVYVDVQSGLTLTGSYLDEILIGGSGNDTLNGNAGNDILLGGLGNDTLNGGEGNDLLIGGAGNDTLNGGNGNDTASYFDSAAGVTVTVNGASQNTGGAGTDSLSNMENLVGSMFNDSLTGDGNANVLSGLAGNDILSGGGGDDLLIGGTGSDTLTGGAGKDTFKWMAGDAGGTDTIKDFTTGANGDVLDLSELLSGEHADASTLDHYLTFASGPGSGKSTLTIDLDGAGSGTTTHTILFDNVDLTAGKSNLQVIQDLLDQGNLKVDP</sequence>
<feature type="compositionally biased region" description="Polar residues" evidence="4">
    <location>
        <begin position="313"/>
        <end position="327"/>
    </location>
</feature>
<dbReference type="PROSITE" id="PS50234">
    <property type="entry name" value="VWFA"/>
    <property type="match status" value="1"/>
</dbReference>
<evidence type="ECO:0000256" key="3">
    <source>
        <dbReference type="ARBA" id="ARBA00022837"/>
    </source>
</evidence>
<evidence type="ECO:0000256" key="1">
    <source>
        <dbReference type="ARBA" id="ARBA00004613"/>
    </source>
</evidence>
<dbReference type="InterPro" id="IPR011049">
    <property type="entry name" value="Serralysin-like_metalloprot_C"/>
</dbReference>
<dbReference type="GO" id="GO:0005576">
    <property type="term" value="C:extracellular region"/>
    <property type="evidence" value="ECO:0007669"/>
    <property type="project" value="UniProtKB-SubCell"/>
</dbReference>
<dbReference type="Gene3D" id="3.40.50.410">
    <property type="entry name" value="von Willebrand factor, type A domain"/>
    <property type="match status" value="1"/>
</dbReference>
<dbReference type="PRINTS" id="PR00313">
    <property type="entry name" value="CABNDNGRPT"/>
</dbReference>